<dbReference type="Gene3D" id="3.40.50.720">
    <property type="entry name" value="NAD(P)-binding Rossmann-like Domain"/>
    <property type="match status" value="1"/>
</dbReference>
<dbReference type="EC" id="4.2.1.45" evidence="4"/>
<dbReference type="Gene3D" id="3.90.25.10">
    <property type="entry name" value="UDP-galactose 4-epimerase, domain 1"/>
    <property type="match status" value="1"/>
</dbReference>
<comment type="similarity">
    <text evidence="2">Belongs to the NAD(P)-dependent epimerase/dehydratase family.</text>
</comment>
<evidence type="ECO:0000256" key="1">
    <source>
        <dbReference type="ARBA" id="ARBA00005125"/>
    </source>
</evidence>
<comment type="caution">
    <text evidence="4">The sequence shown here is derived from an EMBL/GenBank/DDBJ whole genome shotgun (WGS) entry which is preliminary data.</text>
</comment>
<dbReference type="EMBL" id="RRCF01000001">
    <property type="protein sequence ID" value="RRJ23210.1"/>
    <property type="molecule type" value="Genomic_DNA"/>
</dbReference>
<dbReference type="SUPFAM" id="SSF51735">
    <property type="entry name" value="NAD(P)-binding Rossmann-fold domains"/>
    <property type="match status" value="1"/>
</dbReference>
<reference evidence="4 5" key="1">
    <citation type="submission" date="2018-11" db="EMBL/GenBank/DDBJ databases">
        <title>Draft genome analysis of Rheinheimera mesophila isolated from an industrial waste site.</title>
        <authorList>
            <person name="Yu Q."/>
            <person name="Qi Y."/>
            <person name="Zhang H."/>
            <person name="Lu Y."/>
            <person name="Pu J."/>
        </authorList>
    </citation>
    <scope>NUCLEOTIDE SEQUENCE [LARGE SCALE GENOMIC DNA]</scope>
    <source>
        <strain evidence="4 5">IITR13</strain>
    </source>
</reference>
<dbReference type="PANTHER" id="PTHR43000">
    <property type="entry name" value="DTDP-D-GLUCOSE 4,6-DEHYDRATASE-RELATED"/>
    <property type="match status" value="1"/>
</dbReference>
<organism evidence="4 5">
    <name type="scientific">Rheinheimera mesophila</name>
    <dbReference type="NCBI Taxonomy" id="1547515"/>
    <lineage>
        <taxon>Bacteria</taxon>
        <taxon>Pseudomonadati</taxon>
        <taxon>Pseudomonadota</taxon>
        <taxon>Gammaproteobacteria</taxon>
        <taxon>Chromatiales</taxon>
        <taxon>Chromatiaceae</taxon>
        <taxon>Rheinheimera</taxon>
    </lineage>
</organism>
<keyword evidence="4" id="KW-0456">Lyase</keyword>
<comment type="pathway">
    <text evidence="1">Bacterial outer membrane biogenesis; LPS O-antigen biosynthesis.</text>
</comment>
<dbReference type="NCBIfam" id="TIGR02622">
    <property type="entry name" value="CDP_4_6_dhtase"/>
    <property type="match status" value="1"/>
</dbReference>
<evidence type="ECO:0000259" key="3">
    <source>
        <dbReference type="Pfam" id="PF01370"/>
    </source>
</evidence>
<evidence type="ECO:0000256" key="2">
    <source>
        <dbReference type="ARBA" id="ARBA00007637"/>
    </source>
</evidence>
<dbReference type="InterPro" id="IPR013445">
    <property type="entry name" value="CDP_4_6_deHydtase"/>
</dbReference>
<gene>
    <name evidence="4" type="primary">rfbG</name>
    <name evidence="4" type="ORF">EIK76_03745</name>
</gene>
<evidence type="ECO:0000313" key="5">
    <source>
        <dbReference type="Proteomes" id="UP000276260"/>
    </source>
</evidence>
<proteinExistence type="inferred from homology"/>
<evidence type="ECO:0000313" key="4">
    <source>
        <dbReference type="EMBL" id="RRJ23210.1"/>
    </source>
</evidence>
<dbReference type="OrthoDB" id="9779041at2"/>
<dbReference type="InterPro" id="IPR036291">
    <property type="entry name" value="NAD(P)-bd_dom_sf"/>
</dbReference>
<dbReference type="Pfam" id="PF01370">
    <property type="entry name" value="Epimerase"/>
    <property type="match status" value="1"/>
</dbReference>
<dbReference type="Proteomes" id="UP000276260">
    <property type="component" value="Unassembled WGS sequence"/>
</dbReference>
<dbReference type="AlphaFoldDB" id="A0A3P3QRX4"/>
<dbReference type="InterPro" id="IPR001509">
    <property type="entry name" value="Epimerase_deHydtase"/>
</dbReference>
<feature type="domain" description="NAD-dependent epimerase/dehydratase" evidence="3">
    <location>
        <begin position="18"/>
        <end position="248"/>
    </location>
</feature>
<keyword evidence="5" id="KW-1185">Reference proteome</keyword>
<accession>A0A3P3QRX4</accession>
<dbReference type="GO" id="GO:0047733">
    <property type="term" value="F:CDP-glucose 4,6-dehydratase activity"/>
    <property type="evidence" value="ECO:0007669"/>
    <property type="project" value="UniProtKB-EC"/>
</dbReference>
<sequence>MEVMVMRLFGQTFAGKKILLTGHTGFKGSWLALWLKQLGAAVYGISLPANTHPSHFKLSSIDCESSMLDISNKDLLQQKVADFSPELVFHLAAQPLVRLSYQQPVNTWQTNVMGTVNLLEACRHTSSVRAVVVITTDKVYENVGQSVGYVETDPLGGHDPYSASKAACELVVQSYQRSFLQQQDILLASARAGNVIGGGDWAQDRLIPDVIRACQQGSPLIVRYPSAVRPWQHVLDSLSGYLCIAAELLQGKDSCATAWNFGPSPEATQNVATVLFEMKKFWPELTWQQDFSTPVQEAQLLTLDSRKANEKLGWKSVWDFHKTAEQTALWYQQYYQQKQVISLQQLVSYCQDAKQQGLSWALNYN</sequence>
<protein>
    <submittedName>
        <fullName evidence="4">CDP-glucose 4,6-dehydratase</fullName>
        <ecNumber evidence="4">4.2.1.45</ecNumber>
    </submittedName>
</protein>
<name>A0A3P3QRX4_9GAMM</name>